<organism evidence="3 4">
    <name type="scientific">Stenotrophobium rhamnosiphilum</name>
    <dbReference type="NCBI Taxonomy" id="2029166"/>
    <lineage>
        <taxon>Bacteria</taxon>
        <taxon>Pseudomonadati</taxon>
        <taxon>Pseudomonadota</taxon>
        <taxon>Gammaproteobacteria</taxon>
        <taxon>Nevskiales</taxon>
        <taxon>Nevskiaceae</taxon>
        <taxon>Stenotrophobium</taxon>
    </lineage>
</organism>
<feature type="domain" description="FHA" evidence="1">
    <location>
        <begin position="210"/>
        <end position="254"/>
    </location>
</feature>
<sequence length="295" mass="32261">MSQQQIAVLFADLSGSTAIYEQLGDAAAKKQVDVCLMQLARSASGHQGLVVKTIGDELMLRFPSADQAAAAAIAMQLDNVKAKSLFRLRIGFHFGPVILDASDVFGDAVNTAARLAQMSRDGQILTSEETSLRFNHKHQGMTRNFDYDKLRGKSQAMRIVEIMWEPTHDVTRAVGTRDASSITQPKTHARLLRLSVGDKERAFTEQDVPVTIGREAVCTLVVASQFASRVHTHVEYRRDKFVLQDRSTNGTFVTSDGGTEVFLKGESLPLSGHGIISLGCPLLAQTGEILRYAVE</sequence>
<dbReference type="PROSITE" id="PS50006">
    <property type="entry name" value="FHA_DOMAIN"/>
    <property type="match status" value="1"/>
</dbReference>
<keyword evidence="4" id="KW-1185">Reference proteome</keyword>
<dbReference type="Pfam" id="PF00498">
    <property type="entry name" value="FHA"/>
    <property type="match status" value="1"/>
</dbReference>
<dbReference type="AlphaFoldDB" id="A0A2T5MJ21"/>
<evidence type="ECO:0000313" key="3">
    <source>
        <dbReference type="EMBL" id="PTU32570.1"/>
    </source>
</evidence>
<dbReference type="EMBL" id="QANS01000001">
    <property type="protein sequence ID" value="PTU32570.1"/>
    <property type="molecule type" value="Genomic_DNA"/>
</dbReference>
<dbReference type="GO" id="GO:0004016">
    <property type="term" value="F:adenylate cyclase activity"/>
    <property type="evidence" value="ECO:0007669"/>
    <property type="project" value="UniProtKB-ARBA"/>
</dbReference>
<dbReference type="OrthoDB" id="9806704at2"/>
<dbReference type="GO" id="GO:0035556">
    <property type="term" value="P:intracellular signal transduction"/>
    <property type="evidence" value="ECO:0007669"/>
    <property type="project" value="InterPro"/>
</dbReference>
<evidence type="ECO:0000259" key="2">
    <source>
        <dbReference type="PROSITE" id="PS50125"/>
    </source>
</evidence>
<dbReference type="InterPro" id="IPR000253">
    <property type="entry name" value="FHA_dom"/>
</dbReference>
<proteinExistence type="predicted"/>
<dbReference type="Pfam" id="PF00211">
    <property type="entry name" value="Guanylate_cyc"/>
    <property type="match status" value="1"/>
</dbReference>
<dbReference type="CDD" id="cd00060">
    <property type="entry name" value="FHA"/>
    <property type="match status" value="1"/>
</dbReference>
<dbReference type="InterPro" id="IPR001054">
    <property type="entry name" value="A/G_cyclase"/>
</dbReference>
<dbReference type="InterPro" id="IPR008984">
    <property type="entry name" value="SMAD_FHA_dom_sf"/>
</dbReference>
<accession>A0A2T5MJ21</accession>
<protein>
    <submittedName>
        <fullName evidence="3">Adenylate/guanylate cyclase domain-containing protein</fullName>
    </submittedName>
</protein>
<dbReference type="SUPFAM" id="SSF49879">
    <property type="entry name" value="SMAD/FHA domain"/>
    <property type="match status" value="1"/>
</dbReference>
<dbReference type="RefSeq" id="WP_107938279.1">
    <property type="nucleotide sequence ID" value="NZ_QANS01000001.1"/>
</dbReference>
<comment type="caution">
    <text evidence="3">The sequence shown here is derived from an EMBL/GenBank/DDBJ whole genome shotgun (WGS) entry which is preliminary data.</text>
</comment>
<dbReference type="InterPro" id="IPR029787">
    <property type="entry name" value="Nucleotide_cyclase"/>
</dbReference>
<dbReference type="CDD" id="cd07302">
    <property type="entry name" value="CHD"/>
    <property type="match status" value="1"/>
</dbReference>
<dbReference type="PROSITE" id="PS50125">
    <property type="entry name" value="GUANYLATE_CYCLASE_2"/>
    <property type="match status" value="1"/>
</dbReference>
<dbReference type="PANTHER" id="PTHR43081">
    <property type="entry name" value="ADENYLATE CYCLASE, TERMINAL-DIFFERENTIATION SPECIFIC-RELATED"/>
    <property type="match status" value="1"/>
</dbReference>
<name>A0A2T5MJ21_9GAMM</name>
<feature type="domain" description="Guanylate cyclase" evidence="2">
    <location>
        <begin position="7"/>
        <end position="116"/>
    </location>
</feature>
<dbReference type="SMART" id="SM00044">
    <property type="entry name" value="CYCc"/>
    <property type="match status" value="1"/>
</dbReference>
<evidence type="ECO:0000313" key="4">
    <source>
        <dbReference type="Proteomes" id="UP000244248"/>
    </source>
</evidence>
<dbReference type="Gene3D" id="3.30.70.1230">
    <property type="entry name" value="Nucleotide cyclase"/>
    <property type="match status" value="1"/>
</dbReference>
<dbReference type="Gene3D" id="2.60.200.20">
    <property type="match status" value="1"/>
</dbReference>
<evidence type="ECO:0000259" key="1">
    <source>
        <dbReference type="PROSITE" id="PS50006"/>
    </source>
</evidence>
<gene>
    <name evidence="3" type="ORF">CJD38_00105</name>
</gene>
<dbReference type="PANTHER" id="PTHR43081:SF1">
    <property type="entry name" value="ADENYLATE CYCLASE, TERMINAL-DIFFERENTIATION SPECIFIC"/>
    <property type="match status" value="1"/>
</dbReference>
<dbReference type="InterPro" id="IPR050697">
    <property type="entry name" value="Adenylyl/Guanylyl_Cyclase_3/4"/>
</dbReference>
<dbReference type="Proteomes" id="UP000244248">
    <property type="component" value="Unassembled WGS sequence"/>
</dbReference>
<dbReference type="GO" id="GO:0009190">
    <property type="term" value="P:cyclic nucleotide biosynthetic process"/>
    <property type="evidence" value="ECO:0007669"/>
    <property type="project" value="InterPro"/>
</dbReference>
<dbReference type="SUPFAM" id="SSF55073">
    <property type="entry name" value="Nucleotide cyclase"/>
    <property type="match status" value="1"/>
</dbReference>
<reference evidence="3 4" key="1">
    <citation type="submission" date="2018-04" db="EMBL/GenBank/DDBJ databases">
        <title>Novel species isolated from glacier.</title>
        <authorList>
            <person name="Liu Q."/>
            <person name="Xin Y.-H."/>
        </authorList>
    </citation>
    <scope>NUCLEOTIDE SEQUENCE [LARGE SCALE GENOMIC DNA]</scope>
    <source>
        <strain evidence="3 4">GT1R17</strain>
    </source>
</reference>